<accession>A0A078A7V1</accession>
<dbReference type="OrthoDB" id="66599at2759"/>
<organism evidence="4 5">
    <name type="scientific">Stylonychia lemnae</name>
    <name type="common">Ciliate</name>
    <dbReference type="NCBI Taxonomy" id="5949"/>
    <lineage>
        <taxon>Eukaryota</taxon>
        <taxon>Sar</taxon>
        <taxon>Alveolata</taxon>
        <taxon>Ciliophora</taxon>
        <taxon>Intramacronucleata</taxon>
        <taxon>Spirotrichea</taxon>
        <taxon>Stichotrichia</taxon>
        <taxon>Sporadotrichida</taxon>
        <taxon>Oxytrichidae</taxon>
        <taxon>Stylonychinae</taxon>
        <taxon>Stylonychia</taxon>
    </lineage>
</organism>
<dbReference type="SUPFAM" id="SSF49785">
    <property type="entry name" value="Galactose-binding domain-like"/>
    <property type="match status" value="1"/>
</dbReference>
<feature type="compositionally biased region" description="Basic and acidic residues" evidence="1">
    <location>
        <begin position="748"/>
        <end position="769"/>
    </location>
</feature>
<dbReference type="PANTHER" id="PTHR13371:SF0">
    <property type="entry name" value="CENTROSOMAL PROTEIN OF 104 KDA"/>
    <property type="match status" value="1"/>
</dbReference>
<dbReference type="Pfam" id="PF21038">
    <property type="entry name" value="CEP104_N"/>
    <property type="match status" value="1"/>
</dbReference>
<feature type="domain" description="Centrosomal protein CEP104 N-terminal" evidence="2">
    <location>
        <begin position="53"/>
        <end position="181"/>
    </location>
</feature>
<reference evidence="4 5" key="1">
    <citation type="submission" date="2014-06" db="EMBL/GenBank/DDBJ databases">
        <authorList>
            <person name="Swart Estienne"/>
        </authorList>
    </citation>
    <scope>NUCLEOTIDE SEQUENCE [LARGE SCALE GENOMIC DNA]</scope>
    <source>
        <strain evidence="4 5">130c</strain>
    </source>
</reference>
<feature type="domain" description="Centrosomal protein CEP104 Zn finger" evidence="3">
    <location>
        <begin position="780"/>
        <end position="894"/>
    </location>
</feature>
<gene>
    <name evidence="4" type="primary">Contig4898.g5234</name>
    <name evidence="4" type="ORF">STYLEM_7305</name>
</gene>
<dbReference type="InterPro" id="IPR011989">
    <property type="entry name" value="ARM-like"/>
</dbReference>
<feature type="region of interest" description="Disordered" evidence="1">
    <location>
        <begin position="726"/>
        <end position="769"/>
    </location>
</feature>
<dbReference type="InterPro" id="IPR016024">
    <property type="entry name" value="ARM-type_fold"/>
</dbReference>
<dbReference type="InterPro" id="IPR048739">
    <property type="entry name" value="CEP104_N"/>
</dbReference>
<dbReference type="OMA" id="HFLSECS"/>
<sequence>MSQLNNSIISTTVPGLRLNYRAYYATSEDPEYPAQLIQVDYSKDEEYQRTANGWQTKKFCSYPQEIIVQIMSPMRVKQIQILSHQYKISSRIEVYYYFPPKSIQTENQIQNNKEILNSENYMRIGYFSFNENSRSEFQAREMKTLHVDFLAQYIKMVIYQPYENRLNLFQQVGIISMSMIGEPIDGFDQTQGYDKFRDGAYHFPTPNVDASRQKYLSVATVKDSELDQMFQDKINQLKEQRDKAADADDYDRARFLREASDKVKEYGVKILQLMQLKRVAVENEDYETAKKIKLEMDRIRQAISLLDPEKANPSSLATVELKQHLTDSSNKLGQYLQRKPITPIQFEESLKEFEVKVREETKSNASFITAKNPIIEEFIPKPQIRYEDQVIPTIKNGQKKDIEDEIQEYERQYGSIKDFDRNLQRSALSIEEVDEKTQLEQASKLVQFFDKQLVLKLSAPQWQQRDQALMDIIQNMKTQMGQEGYQQAYNSLLTMCMDEKIQQIIVTTVDLIDNILMINKNFKFENHERVLAYLMDKLPDQKLGKKSEDILFKYLDSHKQDYFEIIAFIVSKNSNFNVQTQNSHKLVSKKLQILYNMTVDMDQYTQFMGQSASPLKSSNKLSSSAQIQQRLDYPYHEVFQKLLTSIDHPQQDIRQISLKIVQEIYQKQGFDKIQDFISRLSNKVLINLVKLIPEAEPYLRMNDDRMRAANNTNSYGGGGSFGWAPNLQSTAQKPQTSHKQPPKKSNINKKDQSPEKQKKKVMFKDHKEKEKVKKSAVQAKCQFCGLVDKEFGDDEKLDAHYLNSCLMLTNCPGCTQIIEISAVNSHLLKECSEKAQYKQCPQCKEPHPKDDIEAHKLQDSPGCHAPKPTSQANRCPLCHRDIGPLEKGWKDHLLSKQCPKNGRNDVLD</sequence>
<evidence type="ECO:0000259" key="2">
    <source>
        <dbReference type="Pfam" id="PF21038"/>
    </source>
</evidence>
<dbReference type="PANTHER" id="PTHR13371">
    <property type="entry name" value="GLYCINE-, GLUTAMATE-, THIENYLCYCLOHEXYLPIPERIDINE-BINDING PROTEIN"/>
    <property type="match status" value="1"/>
</dbReference>
<evidence type="ECO:0000313" key="4">
    <source>
        <dbReference type="EMBL" id="CDW78329.1"/>
    </source>
</evidence>
<dbReference type="Pfam" id="PF21040">
    <property type="entry name" value="CEP104-like_TOG"/>
    <property type="match status" value="1"/>
</dbReference>
<dbReference type="Proteomes" id="UP000039865">
    <property type="component" value="Unassembled WGS sequence"/>
</dbReference>
<dbReference type="GO" id="GO:0005929">
    <property type="term" value="C:cilium"/>
    <property type="evidence" value="ECO:0007669"/>
    <property type="project" value="TreeGrafter"/>
</dbReference>
<dbReference type="InterPro" id="IPR048738">
    <property type="entry name" value="CEP104_Znf"/>
</dbReference>
<dbReference type="EMBL" id="CCKQ01007002">
    <property type="protein sequence ID" value="CDW78329.1"/>
    <property type="molecule type" value="Genomic_DNA"/>
</dbReference>
<feature type="compositionally biased region" description="Polar residues" evidence="1">
    <location>
        <begin position="726"/>
        <end position="745"/>
    </location>
</feature>
<dbReference type="InParanoid" id="A0A078A7V1"/>
<protein>
    <recommendedName>
        <fullName evidence="6">TOG domain-containing protein</fullName>
    </recommendedName>
</protein>
<keyword evidence="5" id="KW-1185">Reference proteome</keyword>
<evidence type="ECO:0008006" key="6">
    <source>
        <dbReference type="Google" id="ProtNLM"/>
    </source>
</evidence>
<evidence type="ECO:0000256" key="1">
    <source>
        <dbReference type="SAM" id="MobiDB-lite"/>
    </source>
</evidence>
<dbReference type="FunCoup" id="A0A078A7V1">
    <property type="interactions" value="69"/>
</dbReference>
<name>A0A078A7V1_STYLE</name>
<dbReference type="Gene3D" id="1.25.10.10">
    <property type="entry name" value="Leucine-rich Repeat Variant"/>
    <property type="match status" value="1"/>
</dbReference>
<dbReference type="InterPro" id="IPR052607">
    <property type="entry name" value="CEP104-like"/>
</dbReference>
<evidence type="ECO:0000313" key="5">
    <source>
        <dbReference type="Proteomes" id="UP000039865"/>
    </source>
</evidence>
<dbReference type="SUPFAM" id="SSF48371">
    <property type="entry name" value="ARM repeat"/>
    <property type="match status" value="1"/>
</dbReference>
<dbReference type="Pfam" id="PF21039">
    <property type="entry name" value="CEP104_ZnF"/>
    <property type="match status" value="1"/>
</dbReference>
<dbReference type="InterPro" id="IPR008979">
    <property type="entry name" value="Galactose-bd-like_sf"/>
</dbReference>
<evidence type="ECO:0000259" key="3">
    <source>
        <dbReference type="Pfam" id="PF21039"/>
    </source>
</evidence>
<dbReference type="AlphaFoldDB" id="A0A078A7V1"/>
<proteinExistence type="predicted"/>